<dbReference type="Proteomes" id="UP000622890">
    <property type="component" value="Unassembled WGS sequence"/>
</dbReference>
<evidence type="ECO:0000259" key="2">
    <source>
        <dbReference type="Pfam" id="PF12708"/>
    </source>
</evidence>
<dbReference type="InterPro" id="IPR012334">
    <property type="entry name" value="Pectin_lyas_fold"/>
</dbReference>
<dbReference type="Pfam" id="PF12708">
    <property type="entry name" value="Pect-lyase_RHGA_epim"/>
    <property type="match status" value="1"/>
</dbReference>
<reference evidence="3" key="1">
    <citation type="submission" date="2021-01" db="EMBL/GenBank/DDBJ databases">
        <title>Genome sequence of strain Noviherbaspirillum sp. DKR-6.</title>
        <authorList>
            <person name="Chaudhary D.K."/>
        </authorList>
    </citation>
    <scope>NUCLEOTIDE SEQUENCE</scope>
    <source>
        <strain evidence="3">DKR-6</strain>
    </source>
</reference>
<dbReference type="Gene3D" id="2.160.20.10">
    <property type="entry name" value="Single-stranded right-handed beta-helix, Pectin lyase-like"/>
    <property type="match status" value="1"/>
</dbReference>
<gene>
    <name evidence="3" type="ORF">JJB74_18970</name>
</gene>
<dbReference type="AlphaFoldDB" id="A0A934SWI5"/>
<feature type="domain" description="Rhamnogalacturonase A/B/Epimerase-like pectate lyase" evidence="2">
    <location>
        <begin position="32"/>
        <end position="100"/>
    </location>
</feature>
<organism evidence="3 4">
    <name type="scientific">Noviherbaspirillum pedocola</name>
    <dbReference type="NCBI Taxonomy" id="2801341"/>
    <lineage>
        <taxon>Bacteria</taxon>
        <taxon>Pseudomonadati</taxon>
        <taxon>Pseudomonadota</taxon>
        <taxon>Betaproteobacteria</taxon>
        <taxon>Burkholderiales</taxon>
        <taxon>Oxalobacteraceae</taxon>
        <taxon>Noviherbaspirillum</taxon>
    </lineage>
</organism>
<proteinExistence type="predicted"/>
<dbReference type="SUPFAM" id="SSF51126">
    <property type="entry name" value="Pectin lyase-like"/>
    <property type="match status" value="1"/>
</dbReference>
<dbReference type="InterPro" id="IPR024535">
    <property type="entry name" value="RHGA/B-epi-like_pectate_lyase"/>
</dbReference>
<comment type="caution">
    <text evidence="3">The sequence shown here is derived from an EMBL/GenBank/DDBJ whole genome shotgun (WGS) entry which is preliminary data.</text>
</comment>
<sequence>MNERRRSLALLAALPALVPAGARAQGPAAAGVNVLAHGAVGDGRTDDTRSLQAAINGCPAGGVVYFPGGRTYLASNLALKPGVRLQGEGAAVLKAINSGDPGYFLATASYAANVPATADEGCELESLVVNAANLKAVALAWRAFYGRVSGCRIFGANDADLLIATPGAGGAAMPNGSMVNNRFIGNWFGGADDHRLRLPRHVVRLFDPSANKATDILFQQNYISGATQSVLEFDTAAGLLFQGNHVYGGPSVFRKGFMGFVCTGNYFENEVVIDDITSGVAAAVFGPGNTLLADLLAKFGSHGDQIVSTGNHYVDRAGLRHCYNDASKLLVSIGDIFARIDPVRFYNHDGRTVQPASSGRFLASNVYLAEARHFWNAGIGVAQRDASDGAGYTRRCVAPLQIRAPHRNGSISLRLALKPLGPSGMYEIEAMANADREPQGEATLRFLAKGTVSRSDGNRYQACLCKLVYRSEEWESAPALTAREREGRLIVELSGSFRGDGRADCFGTCYLKAEG</sequence>
<accession>A0A934SWI5</accession>
<feature type="signal peptide" evidence="1">
    <location>
        <begin position="1"/>
        <end position="24"/>
    </location>
</feature>
<protein>
    <recommendedName>
        <fullName evidence="2">Rhamnogalacturonase A/B/Epimerase-like pectate lyase domain-containing protein</fullName>
    </recommendedName>
</protein>
<dbReference type="RefSeq" id="WP_200594403.1">
    <property type="nucleotide sequence ID" value="NZ_JAEPBG010000008.1"/>
</dbReference>
<feature type="chain" id="PRO_5037964149" description="Rhamnogalacturonase A/B/Epimerase-like pectate lyase domain-containing protein" evidence="1">
    <location>
        <begin position="25"/>
        <end position="515"/>
    </location>
</feature>
<keyword evidence="1" id="KW-0732">Signal</keyword>
<evidence type="ECO:0000313" key="3">
    <source>
        <dbReference type="EMBL" id="MBK4736713.1"/>
    </source>
</evidence>
<evidence type="ECO:0000256" key="1">
    <source>
        <dbReference type="SAM" id="SignalP"/>
    </source>
</evidence>
<dbReference type="InterPro" id="IPR011050">
    <property type="entry name" value="Pectin_lyase_fold/virulence"/>
</dbReference>
<name>A0A934SWI5_9BURK</name>
<evidence type="ECO:0000313" key="4">
    <source>
        <dbReference type="Proteomes" id="UP000622890"/>
    </source>
</evidence>
<dbReference type="EMBL" id="JAEPBG010000008">
    <property type="protein sequence ID" value="MBK4736713.1"/>
    <property type="molecule type" value="Genomic_DNA"/>
</dbReference>
<keyword evidence="4" id="KW-1185">Reference proteome</keyword>